<dbReference type="Gene3D" id="3.20.20.210">
    <property type="match status" value="1"/>
</dbReference>
<dbReference type="InterPro" id="IPR052024">
    <property type="entry name" value="Methanogen_methyltrans"/>
</dbReference>
<dbReference type="InterPro" id="IPR000257">
    <property type="entry name" value="Uroporphyrinogen_deCOase"/>
</dbReference>
<dbReference type="SUPFAM" id="SSF51726">
    <property type="entry name" value="UROD/MetE-like"/>
    <property type="match status" value="1"/>
</dbReference>
<organism evidence="2 3">
    <name type="scientific">Faecalibaculum rodentium</name>
    <dbReference type="NCBI Taxonomy" id="1702221"/>
    <lineage>
        <taxon>Bacteria</taxon>
        <taxon>Bacillati</taxon>
        <taxon>Bacillota</taxon>
        <taxon>Erysipelotrichia</taxon>
        <taxon>Erysipelotrichales</taxon>
        <taxon>Erysipelotrichaceae</taxon>
        <taxon>Faecalibaculum</taxon>
    </lineage>
</organism>
<sequence>MKTVPFTRQEMIDCIEGRPTRRPAVAIGTWIHLDQLSEDKQRRLEKLYADYPFDMEAFYIKKPATFGQPGDRFCWCDVKDADPHIGRTKSVGVDEENAISWEVYDQITPELPDPAGVDLFEGWPEDDGRYRMAWLSYGPWSRIWEYRGMTNSLMDLYTDPARVQSINDRTMRWFKEVIDQVAAGHRADAIGFGDDHGMQKGPFMSPKMFRKFYFPFYKELCDYAHSRGLHVWLHCCGDAMKLLDQFILAGFDVLHPIQKYAMDETAVMEKYGGKIAFWSGMDLQQILPFGSQEDVRQEVHHLVDTFYAPQKTRTIFTVSNRLEDNVPVENIEAFIQEVYAYTEGPTPAAADAGCTGA</sequence>
<dbReference type="STRING" id="1702221.AALO17_05320"/>
<feature type="domain" description="Uroporphyrinogen decarboxylase (URO-D)" evidence="1">
    <location>
        <begin position="140"/>
        <end position="340"/>
    </location>
</feature>
<keyword evidence="3" id="KW-1185">Reference proteome</keyword>
<dbReference type="AlphaFoldDB" id="A0A140DSN9"/>
<dbReference type="GO" id="GO:0006779">
    <property type="term" value="P:porphyrin-containing compound biosynthetic process"/>
    <property type="evidence" value="ECO:0007669"/>
    <property type="project" value="InterPro"/>
</dbReference>
<dbReference type="OrthoDB" id="9815759at2"/>
<dbReference type="RefSeq" id="WP_067555075.1">
    <property type="nucleotide sequence ID" value="NZ_CAJTBG010000004.1"/>
</dbReference>
<gene>
    <name evidence="2" type="ORF">AALO17_05320</name>
</gene>
<name>A0A140DSN9_9FIRM</name>
<dbReference type="GO" id="GO:0004853">
    <property type="term" value="F:uroporphyrinogen decarboxylase activity"/>
    <property type="evidence" value="ECO:0007669"/>
    <property type="project" value="InterPro"/>
</dbReference>
<dbReference type="Proteomes" id="UP000069771">
    <property type="component" value="Chromosome"/>
</dbReference>
<dbReference type="GeneID" id="78477370"/>
<dbReference type="PANTHER" id="PTHR47099">
    <property type="entry name" value="METHYLCOBAMIDE:COM METHYLTRANSFERASE MTBA"/>
    <property type="match status" value="1"/>
</dbReference>
<dbReference type="KEGG" id="fro:AALO17_05320"/>
<accession>A0A140DSN9</accession>
<evidence type="ECO:0000259" key="1">
    <source>
        <dbReference type="Pfam" id="PF01208"/>
    </source>
</evidence>
<protein>
    <recommendedName>
        <fullName evidence="1">Uroporphyrinogen decarboxylase (URO-D) domain-containing protein</fullName>
    </recommendedName>
</protein>
<proteinExistence type="predicted"/>
<dbReference type="EMBL" id="CP011391">
    <property type="protein sequence ID" value="AMK53666.1"/>
    <property type="molecule type" value="Genomic_DNA"/>
</dbReference>
<dbReference type="Pfam" id="PF01208">
    <property type="entry name" value="URO-D"/>
    <property type="match status" value="1"/>
</dbReference>
<dbReference type="InterPro" id="IPR038071">
    <property type="entry name" value="UROD/MetE-like_sf"/>
</dbReference>
<evidence type="ECO:0000313" key="3">
    <source>
        <dbReference type="Proteomes" id="UP000069771"/>
    </source>
</evidence>
<dbReference type="PANTHER" id="PTHR47099:SF1">
    <property type="entry name" value="METHYLCOBAMIDE:COM METHYLTRANSFERASE MTBA"/>
    <property type="match status" value="1"/>
</dbReference>
<reference evidence="2 3" key="1">
    <citation type="journal article" date="2016" name="Gut Pathog.">
        <title>Whole genome sequencing of "Faecalibaculum rodentium" ALO17, isolated from C57BL/6J laboratory mouse feces.</title>
        <authorList>
            <person name="Lim S."/>
            <person name="Chang D.H."/>
            <person name="Ahn S."/>
            <person name="Kim B.C."/>
        </authorList>
    </citation>
    <scope>NUCLEOTIDE SEQUENCE [LARGE SCALE GENOMIC DNA]</scope>
    <source>
        <strain evidence="2 3">Alo17</strain>
    </source>
</reference>
<evidence type="ECO:0000313" key="2">
    <source>
        <dbReference type="EMBL" id="AMK53666.1"/>
    </source>
</evidence>